<keyword evidence="1" id="KW-0732">Signal</keyword>
<dbReference type="Proteomes" id="UP000501728">
    <property type="component" value="Chromosome"/>
</dbReference>
<feature type="chain" id="PRO_5032893177" evidence="1">
    <location>
        <begin position="24"/>
        <end position="257"/>
    </location>
</feature>
<name>A0A858U061_9MOLU</name>
<accession>A0A858U061</accession>
<feature type="signal peptide" evidence="1">
    <location>
        <begin position="1"/>
        <end position="23"/>
    </location>
</feature>
<protein>
    <submittedName>
        <fullName evidence="2">Uncharacterized protein</fullName>
    </submittedName>
</protein>
<organism evidence="2 3">
    <name type="scientific">Mycoplasma phocoeninasale</name>
    <dbReference type="NCBI Taxonomy" id="2726117"/>
    <lineage>
        <taxon>Bacteria</taxon>
        <taxon>Bacillati</taxon>
        <taxon>Mycoplasmatota</taxon>
        <taxon>Mollicutes</taxon>
        <taxon>Mycoplasmataceae</taxon>
        <taxon>Mycoplasma</taxon>
    </lineage>
</organism>
<proteinExistence type="predicted"/>
<dbReference type="RefSeq" id="WP_169580277.1">
    <property type="nucleotide sequence ID" value="NZ_CP051480.1"/>
</dbReference>
<gene>
    <name evidence="2" type="ORF">HGG64_01910</name>
</gene>
<keyword evidence="3" id="KW-1185">Reference proteome</keyword>
<evidence type="ECO:0000313" key="3">
    <source>
        <dbReference type="Proteomes" id="UP000501728"/>
    </source>
</evidence>
<dbReference type="AlphaFoldDB" id="A0A858U061"/>
<dbReference type="EMBL" id="CP051480">
    <property type="protein sequence ID" value="QJG66454.1"/>
    <property type="molecule type" value="Genomic_DNA"/>
</dbReference>
<evidence type="ECO:0000256" key="1">
    <source>
        <dbReference type="SAM" id="SignalP"/>
    </source>
</evidence>
<dbReference type="KEGG" id="mphn:HGG64_01910"/>
<sequence>MKKFFISSLAISLLSVITITISATTTNSSSKENEKNSSSVLENDFIKDALKLKVVIREFNSKFYLFYTQYRGLSSTFKDLVEEQSIPELKATLDKYFKKNFDFKESNGRTQNFSELLYQLNWMINILSNRISDLNFFLENAEHENAGKMLENDSDGVTKNYKEYLYDSDFKFEILRSEKPPLINLLTAIKTNLNTIKGMIEKNDSLMKFINEYKEAKKAIYDNINHINLDINFEIINDILTNNNLEINIPKMLKLMT</sequence>
<reference evidence="2 3" key="1">
    <citation type="submission" date="2020-04" db="EMBL/GenBank/DDBJ databases">
        <title>Novel Mycoplasma species detected in Phocoena phocoena (harbor porpoise) from the USA.</title>
        <authorList>
            <person name="Volokhov D.V."/>
        </authorList>
    </citation>
    <scope>NUCLEOTIDE SEQUENCE [LARGE SCALE GENOMIC DNA]</scope>
    <source>
        <strain evidence="2 3">C264-NAS</strain>
    </source>
</reference>
<evidence type="ECO:0000313" key="2">
    <source>
        <dbReference type="EMBL" id="QJG66454.1"/>
    </source>
</evidence>